<feature type="compositionally biased region" description="Basic and acidic residues" evidence="5">
    <location>
        <begin position="775"/>
        <end position="786"/>
    </location>
</feature>
<dbReference type="PANTHER" id="PTHR39469">
    <property type="entry name" value="CHROMOSOME 1, WHOLE GENOME SHOTGUN SEQUENCE"/>
    <property type="match status" value="1"/>
</dbReference>
<feature type="transmembrane region" description="Helical" evidence="6">
    <location>
        <begin position="233"/>
        <end position="252"/>
    </location>
</feature>
<dbReference type="OrthoDB" id="102260at2759"/>
<feature type="region of interest" description="Disordered" evidence="5">
    <location>
        <begin position="382"/>
        <end position="446"/>
    </location>
</feature>
<gene>
    <name evidence="9" type="ORF">HIM_06520</name>
</gene>
<dbReference type="Pfam" id="PF13886">
    <property type="entry name" value="TM7S3_TM198"/>
    <property type="match status" value="1"/>
</dbReference>
<feature type="transmembrane region" description="Helical" evidence="6">
    <location>
        <begin position="181"/>
        <end position="201"/>
    </location>
</feature>
<evidence type="ECO:0000256" key="4">
    <source>
        <dbReference type="ARBA" id="ARBA00023136"/>
    </source>
</evidence>
<feature type="chain" id="PRO_5002525953" description="TM7S3/TM198-like domain-containing protein" evidence="7">
    <location>
        <begin position="26"/>
        <end position="1151"/>
    </location>
</feature>
<feature type="region of interest" description="Disordered" evidence="5">
    <location>
        <begin position="650"/>
        <end position="717"/>
    </location>
</feature>
<dbReference type="Proteomes" id="UP000054481">
    <property type="component" value="Unassembled WGS sequence"/>
</dbReference>
<feature type="transmembrane region" description="Helical" evidence="6">
    <location>
        <begin position="259"/>
        <end position="277"/>
    </location>
</feature>
<feature type="compositionally biased region" description="Polar residues" evidence="5">
    <location>
        <begin position="35"/>
        <end position="53"/>
    </location>
</feature>
<evidence type="ECO:0000256" key="1">
    <source>
        <dbReference type="ARBA" id="ARBA00004141"/>
    </source>
</evidence>
<feature type="transmembrane region" description="Helical" evidence="6">
    <location>
        <begin position="208"/>
        <end position="227"/>
    </location>
</feature>
<feature type="region of interest" description="Disordered" evidence="5">
    <location>
        <begin position="483"/>
        <end position="547"/>
    </location>
</feature>
<feature type="transmembrane region" description="Helical" evidence="6">
    <location>
        <begin position="124"/>
        <end position="144"/>
    </location>
</feature>
<dbReference type="InterPro" id="IPR025256">
    <property type="entry name" value="TM7S3/TM198-like_dom"/>
</dbReference>
<feature type="compositionally biased region" description="Polar residues" evidence="5">
    <location>
        <begin position="838"/>
        <end position="887"/>
    </location>
</feature>
<keyword evidence="2 6" id="KW-0812">Transmembrane</keyword>
<feature type="compositionally biased region" description="Polar residues" evidence="5">
    <location>
        <begin position="497"/>
        <end position="507"/>
    </location>
</feature>
<evidence type="ECO:0000256" key="7">
    <source>
        <dbReference type="SAM" id="SignalP"/>
    </source>
</evidence>
<feature type="compositionally biased region" description="Polar residues" evidence="5">
    <location>
        <begin position="681"/>
        <end position="691"/>
    </location>
</feature>
<evidence type="ECO:0000256" key="6">
    <source>
        <dbReference type="SAM" id="Phobius"/>
    </source>
</evidence>
<feature type="domain" description="TM7S3/TM198-like" evidence="8">
    <location>
        <begin position="129"/>
        <end position="332"/>
    </location>
</feature>
<organism evidence="9 10">
    <name type="scientific">Hirsutella minnesotensis 3608</name>
    <dbReference type="NCBI Taxonomy" id="1043627"/>
    <lineage>
        <taxon>Eukaryota</taxon>
        <taxon>Fungi</taxon>
        <taxon>Dikarya</taxon>
        <taxon>Ascomycota</taxon>
        <taxon>Pezizomycotina</taxon>
        <taxon>Sordariomycetes</taxon>
        <taxon>Hypocreomycetidae</taxon>
        <taxon>Hypocreales</taxon>
        <taxon>Ophiocordycipitaceae</taxon>
        <taxon>Hirsutella</taxon>
    </lineage>
</organism>
<evidence type="ECO:0000313" key="10">
    <source>
        <dbReference type="Proteomes" id="UP000054481"/>
    </source>
</evidence>
<feature type="signal peptide" evidence="7">
    <location>
        <begin position="1"/>
        <end position="25"/>
    </location>
</feature>
<reference evidence="9 10" key="1">
    <citation type="journal article" date="2014" name="Genome Biol. Evol.">
        <title>Comparative genomics and transcriptomics analyses reveal divergent lifestyle features of nematode endoparasitic fungus Hirsutella minnesotensis.</title>
        <authorList>
            <person name="Lai Y."/>
            <person name="Liu K."/>
            <person name="Zhang X."/>
            <person name="Zhang X."/>
            <person name="Li K."/>
            <person name="Wang N."/>
            <person name="Shu C."/>
            <person name="Wu Y."/>
            <person name="Wang C."/>
            <person name="Bushley K.E."/>
            <person name="Xiang M."/>
            <person name="Liu X."/>
        </authorList>
    </citation>
    <scope>NUCLEOTIDE SEQUENCE [LARGE SCALE GENOMIC DNA]</scope>
    <source>
        <strain evidence="9 10">3608</strain>
    </source>
</reference>
<keyword evidence="10" id="KW-1185">Reference proteome</keyword>
<protein>
    <recommendedName>
        <fullName evidence="8">TM7S3/TM198-like domain-containing protein</fullName>
    </recommendedName>
</protein>
<evidence type="ECO:0000256" key="3">
    <source>
        <dbReference type="ARBA" id="ARBA00022989"/>
    </source>
</evidence>
<feature type="region of interest" description="Disordered" evidence="5">
    <location>
        <begin position="775"/>
        <end position="892"/>
    </location>
</feature>
<proteinExistence type="predicted"/>
<dbReference type="EMBL" id="KQ030529">
    <property type="protein sequence ID" value="KJZ74071.1"/>
    <property type="molecule type" value="Genomic_DNA"/>
</dbReference>
<dbReference type="GO" id="GO:0016020">
    <property type="term" value="C:membrane"/>
    <property type="evidence" value="ECO:0007669"/>
    <property type="project" value="UniProtKB-SubCell"/>
</dbReference>
<evidence type="ECO:0000256" key="2">
    <source>
        <dbReference type="ARBA" id="ARBA00022692"/>
    </source>
</evidence>
<evidence type="ECO:0000259" key="8">
    <source>
        <dbReference type="Pfam" id="PF13886"/>
    </source>
</evidence>
<keyword evidence="4 6" id="KW-0472">Membrane</keyword>
<keyword evidence="3 6" id="KW-1133">Transmembrane helix</keyword>
<feature type="compositionally biased region" description="Polar residues" evidence="5">
    <location>
        <begin position="386"/>
        <end position="401"/>
    </location>
</feature>
<feature type="compositionally biased region" description="Polar residues" evidence="5">
    <location>
        <begin position="61"/>
        <end position="98"/>
    </location>
</feature>
<comment type="subcellular location">
    <subcellularLocation>
        <location evidence="1">Membrane</location>
        <topology evidence="1">Multi-pass membrane protein</topology>
    </subcellularLocation>
</comment>
<accession>A0A0F7ZIZ2</accession>
<evidence type="ECO:0000313" key="9">
    <source>
        <dbReference type="EMBL" id="KJZ74071.1"/>
    </source>
</evidence>
<evidence type="ECO:0000256" key="5">
    <source>
        <dbReference type="SAM" id="MobiDB-lite"/>
    </source>
</evidence>
<dbReference type="PANTHER" id="PTHR39469:SF1">
    <property type="entry name" value="DUF4203 DOMAIN-CONTAINING PROTEIN"/>
    <property type="match status" value="1"/>
</dbReference>
<name>A0A0F7ZIZ2_9HYPO</name>
<dbReference type="AlphaFoldDB" id="A0A0F7ZIZ2"/>
<feature type="region of interest" description="Disordered" evidence="5">
    <location>
        <begin position="30"/>
        <end position="98"/>
    </location>
</feature>
<sequence length="1151" mass="124863">MYSRACRLWSILVLVLALQLAVAQGSRHLARRQQDSTTALSSQSATESSTTVVAGSDQKAHSTSIPNSRDASVTTSEGASATDNSTLDPLPTTSNTNVTANDSNLMNATIPAGQLPLTPQITPGWGVSGVIMLITGLTYTLVGIKNRWIHTFFSTAYMTSLGVAVLIIYVMSVPVSPAIQGGYVVAVIMSGCAVGAASMFFKELTEGFGCALGGFCISMWLLCLTPGGLLRPVPSKAIFIAVFTLAGFAFYFSRWTRDWTLIVAIAFSGATVTMLGLDCFSRAGLKEFWAYIWDVNSNLFPLGANTYPVTKGIRVELAAIIFIFLVGIISQIKLWRIVRDKREKRALERAEGQRNLELEEENVGRQVEEMNARERRQWERVYGQGTAESSTDSSPSDLGESTSEKKLRNSHNGCLKPRDSVDVAEISESEQSRCGNNPLMSSEEARDGKITVRVAADDVPDSPTDFGDELDEKAVVVDEKRLSSVASQRLSHRTSISKRASQTQTISEAPEVVPLPFNVPLEEEPTPEDDRSSVATFAEDEHDGPPAVKCRRESLAKHLSHGSATLIQSPTPGPSRWLEDLAHGFGESSEGLIDLKSHRKDDDNESLAATVDGESVSGGYRRSLRSVDAPISVNEGVTIAEFAQLPDVSHRDKSKCGASAPNAWVNHQEMKEGDELETSEQKSQTKSQVTGCDTAEKVNSEGSDGQGDITANTPANRTKSIVSASSLPASLIKEHLPRSLSRVAMSYRTNEWAKHLGHAETPDPDELHIEDVVRPASSEKDDKERSVPVNVSELQKTADEGTPEPVMTRSDSRASNASYLPSVSRRTSRRETMSSVVMQDSPSRSQVSSPTIPSSTGLTRSASNSGPLRRSSSGRKITASDRSSVANAGTAVAEPIPEDRIINVTGSPPMGTDAHFRVASPGVPGVVSYGSPQTLIGQREMFIRNKSQGNLLAGLQDPNLAPANDAASVYSTSLHPNALGVADPDDLPLSQRKNIMRQSSMMSLSLGNQSFSRLPGTGMENTEAVPFNSHQPKRVSTLPPQIVREAQLANFRQSVQQDLRSGTPVMATTGRETPFTPSSLLGNREAEVQRNIEMQRNVLMGQKEAEAQRKEALRREKDFADRAFDERMRAGDFLEAHREAMRKMQKSARET</sequence>
<keyword evidence="7" id="KW-0732">Signal</keyword>
<feature type="transmembrane region" description="Helical" evidence="6">
    <location>
        <begin position="156"/>
        <end position="175"/>
    </location>
</feature>